<evidence type="ECO:0000259" key="4">
    <source>
        <dbReference type="PROSITE" id="PS50043"/>
    </source>
</evidence>
<feature type="domain" description="Response regulatory" evidence="5">
    <location>
        <begin position="6"/>
        <end position="124"/>
    </location>
</feature>
<dbReference type="EMBL" id="LSFM01000021">
    <property type="protein sequence ID" value="OBY64967.1"/>
    <property type="molecule type" value="Genomic_DNA"/>
</dbReference>
<dbReference type="SMART" id="SM00448">
    <property type="entry name" value="REC"/>
    <property type="match status" value="1"/>
</dbReference>
<dbReference type="InterPro" id="IPR000792">
    <property type="entry name" value="Tscrpt_reg_LuxR_C"/>
</dbReference>
<dbReference type="Proteomes" id="UP000092584">
    <property type="component" value="Unassembled WGS sequence"/>
</dbReference>
<proteinExistence type="predicted"/>
<reference evidence="7" key="1">
    <citation type="submission" date="2016-02" db="EMBL/GenBank/DDBJ databases">
        <authorList>
            <person name="Shin S.-K."/>
            <person name="Yi H."/>
            <person name="Kim E."/>
        </authorList>
    </citation>
    <scope>NUCLEOTIDE SEQUENCE [LARGE SCALE GENOMIC DNA]</scope>
    <source>
        <strain evidence="7">LPB0003</strain>
    </source>
</reference>
<comment type="caution">
    <text evidence="6">The sequence shown here is derived from an EMBL/GenBank/DDBJ whole genome shotgun (WGS) entry which is preliminary data.</text>
</comment>
<dbReference type="InterPro" id="IPR039420">
    <property type="entry name" value="WalR-like"/>
</dbReference>
<dbReference type="InterPro" id="IPR001789">
    <property type="entry name" value="Sig_transdc_resp-reg_receiver"/>
</dbReference>
<dbReference type="SUPFAM" id="SSF46894">
    <property type="entry name" value="C-terminal effector domain of the bipartite response regulators"/>
    <property type="match status" value="1"/>
</dbReference>
<dbReference type="SUPFAM" id="SSF52172">
    <property type="entry name" value="CheY-like"/>
    <property type="match status" value="1"/>
</dbReference>
<dbReference type="GO" id="GO:0006355">
    <property type="term" value="P:regulation of DNA-templated transcription"/>
    <property type="evidence" value="ECO:0007669"/>
    <property type="project" value="InterPro"/>
</dbReference>
<accession>A0A1B8TZA2</accession>
<evidence type="ECO:0000256" key="3">
    <source>
        <dbReference type="PROSITE-ProRule" id="PRU00169"/>
    </source>
</evidence>
<gene>
    <name evidence="6" type="ORF">LPB3_06130</name>
</gene>
<evidence type="ECO:0000256" key="1">
    <source>
        <dbReference type="ARBA" id="ARBA00022553"/>
    </source>
</evidence>
<evidence type="ECO:0000313" key="7">
    <source>
        <dbReference type="Proteomes" id="UP000092584"/>
    </source>
</evidence>
<keyword evidence="7" id="KW-1185">Reference proteome</keyword>
<evidence type="ECO:0000256" key="2">
    <source>
        <dbReference type="ARBA" id="ARBA00023125"/>
    </source>
</evidence>
<dbReference type="AlphaFoldDB" id="A0A1B8TZA2"/>
<evidence type="ECO:0000259" key="5">
    <source>
        <dbReference type="PROSITE" id="PS50110"/>
    </source>
</evidence>
<dbReference type="CDD" id="cd17535">
    <property type="entry name" value="REC_NarL-like"/>
    <property type="match status" value="1"/>
</dbReference>
<dbReference type="Gene3D" id="3.40.50.2300">
    <property type="match status" value="1"/>
</dbReference>
<feature type="modified residue" description="4-aspartylphosphate" evidence="3">
    <location>
        <position position="59"/>
    </location>
</feature>
<dbReference type="OrthoDB" id="9797341at2"/>
<feature type="domain" description="HTH luxR-type" evidence="4">
    <location>
        <begin position="155"/>
        <end position="220"/>
    </location>
</feature>
<dbReference type="KEGG" id="pob:LPB03_06360"/>
<keyword evidence="1 3" id="KW-0597">Phosphoprotein</keyword>
<dbReference type="Pfam" id="PF00196">
    <property type="entry name" value="GerE"/>
    <property type="match status" value="1"/>
</dbReference>
<sequence length="222" mass="25295">MKEKIYVHVADDHKILIEGIIAVINTDEDIETIGYSLTGKEVIDWVNNKDNKADVLILDITMPVLDGIEVLTYFKERNIKQKVIILSSYDDVKIVQEMLSLGCKGYITKNNAGEHIIEGIKAVHRGEQYFSSDLHKNLITILSGHKLIVDGEMPEDMLLEELTERELKVLRLISKEYNTTEIADTLNLAISTVKTYRKSLLRKLKVKNVVGLVMYAMKHKII</sequence>
<dbReference type="InterPro" id="IPR016032">
    <property type="entry name" value="Sig_transdc_resp-reg_C-effctor"/>
</dbReference>
<dbReference type="InterPro" id="IPR011006">
    <property type="entry name" value="CheY-like_superfamily"/>
</dbReference>
<dbReference type="Pfam" id="PF00072">
    <property type="entry name" value="Response_reg"/>
    <property type="match status" value="1"/>
</dbReference>
<protein>
    <submittedName>
        <fullName evidence="6">LuxR family transcriptional regulator</fullName>
    </submittedName>
</protein>
<dbReference type="InterPro" id="IPR058245">
    <property type="entry name" value="NreC/VraR/RcsB-like_REC"/>
</dbReference>
<dbReference type="CDD" id="cd06170">
    <property type="entry name" value="LuxR_C_like"/>
    <property type="match status" value="1"/>
</dbReference>
<dbReference type="PROSITE" id="PS50110">
    <property type="entry name" value="RESPONSE_REGULATORY"/>
    <property type="match status" value="1"/>
</dbReference>
<dbReference type="SMART" id="SM00421">
    <property type="entry name" value="HTH_LUXR"/>
    <property type="match status" value="1"/>
</dbReference>
<dbReference type="GO" id="GO:0000160">
    <property type="term" value="P:phosphorelay signal transduction system"/>
    <property type="evidence" value="ECO:0007669"/>
    <property type="project" value="InterPro"/>
</dbReference>
<evidence type="ECO:0000313" key="6">
    <source>
        <dbReference type="EMBL" id="OBY64967.1"/>
    </source>
</evidence>
<dbReference type="PANTHER" id="PTHR43214:SF43">
    <property type="entry name" value="TWO-COMPONENT RESPONSE REGULATOR"/>
    <property type="match status" value="1"/>
</dbReference>
<dbReference type="PROSITE" id="PS50043">
    <property type="entry name" value="HTH_LUXR_2"/>
    <property type="match status" value="1"/>
</dbReference>
<dbReference type="PANTHER" id="PTHR43214">
    <property type="entry name" value="TWO-COMPONENT RESPONSE REGULATOR"/>
    <property type="match status" value="1"/>
</dbReference>
<keyword evidence="2" id="KW-0238">DNA-binding</keyword>
<organism evidence="6 7">
    <name type="scientific">Polaribacter vadi</name>
    <dbReference type="NCBI Taxonomy" id="1774273"/>
    <lineage>
        <taxon>Bacteria</taxon>
        <taxon>Pseudomonadati</taxon>
        <taxon>Bacteroidota</taxon>
        <taxon>Flavobacteriia</taxon>
        <taxon>Flavobacteriales</taxon>
        <taxon>Flavobacteriaceae</taxon>
    </lineage>
</organism>
<dbReference type="PRINTS" id="PR00038">
    <property type="entry name" value="HTHLUXR"/>
</dbReference>
<dbReference type="GO" id="GO:0003677">
    <property type="term" value="F:DNA binding"/>
    <property type="evidence" value="ECO:0007669"/>
    <property type="project" value="UniProtKB-KW"/>
</dbReference>
<dbReference type="STRING" id="1774273.LPB03_06360"/>
<dbReference type="RefSeq" id="WP_065318720.1">
    <property type="nucleotide sequence ID" value="NZ_CAXBLX010000005.1"/>
</dbReference>
<name>A0A1B8TZA2_9FLAO</name>